<comment type="caution">
    <text evidence="1">The sequence shown here is derived from an EMBL/GenBank/DDBJ whole genome shotgun (WGS) entry which is preliminary data.</text>
</comment>
<dbReference type="InterPro" id="IPR037165">
    <property type="entry name" value="AldOxase/xan_DH_Mopterin-bd_sf"/>
</dbReference>
<keyword evidence="2" id="KW-1185">Reference proteome</keyword>
<dbReference type="Gene3D" id="3.30.365.10">
    <property type="entry name" value="Aldehyde oxidase/xanthine dehydrogenase, molybdopterin binding domain"/>
    <property type="match status" value="1"/>
</dbReference>
<accession>A0A558DL00</accession>
<dbReference type="EMBL" id="VJWX01000011">
    <property type="protein sequence ID" value="TVT61661.1"/>
    <property type="molecule type" value="Genomic_DNA"/>
</dbReference>
<dbReference type="SUPFAM" id="SSF56003">
    <property type="entry name" value="Molybdenum cofactor-binding domain"/>
    <property type="match status" value="1"/>
</dbReference>
<reference evidence="1 2" key="2">
    <citation type="submission" date="2019-08" db="EMBL/GenBank/DDBJ databases">
        <title>Amycolatopsis acidicola sp. nov., isolated from peat swamp forest soil.</title>
        <authorList>
            <person name="Srisuk N."/>
        </authorList>
    </citation>
    <scope>NUCLEOTIDE SEQUENCE [LARGE SCALE GENOMIC DNA]</scope>
    <source>
        <strain evidence="1 2">TBRC 6029</strain>
    </source>
</reference>
<evidence type="ECO:0000313" key="2">
    <source>
        <dbReference type="Proteomes" id="UP000320011"/>
    </source>
</evidence>
<evidence type="ECO:0000313" key="1">
    <source>
        <dbReference type="EMBL" id="TVT61661.1"/>
    </source>
</evidence>
<dbReference type="GO" id="GO:0016491">
    <property type="term" value="F:oxidoreductase activity"/>
    <property type="evidence" value="ECO:0007669"/>
    <property type="project" value="InterPro"/>
</dbReference>
<reference evidence="1 2" key="1">
    <citation type="submission" date="2019-07" db="EMBL/GenBank/DDBJ databases">
        <authorList>
            <person name="Duangmal K."/>
            <person name="Teo W.F.A."/>
        </authorList>
    </citation>
    <scope>NUCLEOTIDE SEQUENCE [LARGE SCALE GENOMIC DNA]</scope>
    <source>
        <strain evidence="1 2">TBRC 6029</strain>
    </source>
</reference>
<dbReference type="AlphaFoldDB" id="A0A558DL00"/>
<protein>
    <submittedName>
        <fullName evidence="1">Aldehyde oxidase</fullName>
    </submittedName>
</protein>
<dbReference type="RefSeq" id="WP_144585624.1">
    <property type="nucleotide sequence ID" value="NZ_VJWX01000011.1"/>
</dbReference>
<dbReference type="Proteomes" id="UP000320011">
    <property type="component" value="Unassembled WGS sequence"/>
</dbReference>
<sequence>MVLGWIAAGSGGAHGFGEIGITGVGAAVANAVYNATGKRVREPPITLDKLL</sequence>
<organism evidence="1 2">
    <name type="scientific">Amycolatopsis rhizosphaerae</name>
    <dbReference type="NCBI Taxonomy" id="2053003"/>
    <lineage>
        <taxon>Bacteria</taxon>
        <taxon>Bacillati</taxon>
        <taxon>Actinomycetota</taxon>
        <taxon>Actinomycetes</taxon>
        <taxon>Pseudonocardiales</taxon>
        <taxon>Pseudonocardiaceae</taxon>
        <taxon>Amycolatopsis</taxon>
    </lineage>
</organism>
<name>A0A558DL00_9PSEU</name>
<proteinExistence type="predicted"/>
<gene>
    <name evidence="1" type="ORF">FNH05_02565</name>
</gene>